<dbReference type="SUPFAM" id="SSF47694">
    <property type="entry name" value="Cytochrome c oxidase subunit h"/>
    <property type="match status" value="1"/>
</dbReference>
<dbReference type="InterPro" id="IPR036549">
    <property type="entry name" value="CX6/COA6-like_sf"/>
</dbReference>
<dbReference type="GeneID" id="80876667"/>
<reference evidence="5 6" key="1">
    <citation type="journal article" date="2023" name="G3 (Bethesda)">
        <title>A high-quality reference genome for the fission yeast Schizosaccharomyces osmophilus.</title>
        <authorList>
            <person name="Jia G.S."/>
            <person name="Zhang W.C."/>
            <person name="Liang Y."/>
            <person name="Liu X.H."/>
            <person name="Rhind N."/>
            <person name="Pidoux A."/>
            <person name="Brysch-Herzberg M."/>
            <person name="Du L.L."/>
        </authorList>
    </citation>
    <scope>NUCLEOTIDE SEQUENCE [LARGE SCALE GENOMIC DNA]</scope>
    <source>
        <strain evidence="5 6">CBS 15793</strain>
    </source>
</reference>
<comment type="similarity">
    <text evidence="2">Belongs to the cytochrome c oxidase subunit 6B family.</text>
</comment>
<accession>A0AAF0AWW4</accession>
<dbReference type="Pfam" id="PF02297">
    <property type="entry name" value="COX6B"/>
    <property type="match status" value="1"/>
</dbReference>
<evidence type="ECO:0000313" key="6">
    <source>
        <dbReference type="Proteomes" id="UP001212411"/>
    </source>
</evidence>
<evidence type="ECO:0000256" key="3">
    <source>
        <dbReference type="ARBA" id="ARBA00023128"/>
    </source>
</evidence>
<proteinExistence type="inferred from homology"/>
<dbReference type="InterPro" id="IPR048280">
    <property type="entry name" value="COX6B-like"/>
</dbReference>
<dbReference type="PANTHER" id="PTHR47677">
    <property type="entry name" value="CYTOCHROME C OXIDASE ASSEMBLY FACTOR 6"/>
    <property type="match status" value="1"/>
</dbReference>
<name>A0AAF0AWW4_9SCHI</name>
<protein>
    <submittedName>
        <fullName evidence="5">Cytochrome c oxidase assembly protein Coa6</fullName>
    </submittedName>
</protein>
<sequence>MSGNTSSFKRSAREKCWEARDSYFECLNKNDILDPLKDNERASQVCSSEKINFESNCIQSWVNYFCKFRVQQHKQQEAIRNLEESGARRL</sequence>
<comment type="subcellular location">
    <subcellularLocation>
        <location evidence="1">Mitochondrion</location>
    </subcellularLocation>
</comment>
<gene>
    <name evidence="5" type="primary">coa6</name>
    <name evidence="5" type="ORF">SOMG_03187</name>
</gene>
<dbReference type="KEGG" id="som:SOMG_03187"/>
<keyword evidence="3" id="KW-0496">Mitochondrion</keyword>
<dbReference type="Gene3D" id="1.10.10.140">
    <property type="entry name" value="Cytochrome c oxidase, subunit VIb"/>
    <property type="match status" value="1"/>
</dbReference>
<organism evidence="5 6">
    <name type="scientific">Schizosaccharomyces osmophilus</name>
    <dbReference type="NCBI Taxonomy" id="2545709"/>
    <lineage>
        <taxon>Eukaryota</taxon>
        <taxon>Fungi</taxon>
        <taxon>Dikarya</taxon>
        <taxon>Ascomycota</taxon>
        <taxon>Taphrinomycotina</taxon>
        <taxon>Schizosaccharomycetes</taxon>
        <taxon>Schizosaccharomycetales</taxon>
        <taxon>Schizosaccharomycetaceae</taxon>
        <taxon>Schizosaccharomyces</taxon>
    </lineage>
</organism>
<dbReference type="Proteomes" id="UP001212411">
    <property type="component" value="Chromosome 2"/>
</dbReference>
<dbReference type="GO" id="GO:0033617">
    <property type="term" value="P:mitochondrial respiratory chain complex IV assembly"/>
    <property type="evidence" value="ECO:0007669"/>
    <property type="project" value="TreeGrafter"/>
</dbReference>
<evidence type="ECO:0000256" key="4">
    <source>
        <dbReference type="ARBA" id="ARBA00023157"/>
    </source>
</evidence>
<dbReference type="AlphaFoldDB" id="A0AAF0AWW4"/>
<evidence type="ECO:0000256" key="1">
    <source>
        <dbReference type="ARBA" id="ARBA00004173"/>
    </source>
</evidence>
<keyword evidence="6" id="KW-1185">Reference proteome</keyword>
<dbReference type="RefSeq" id="XP_056037971.1">
    <property type="nucleotide sequence ID" value="XM_056181978.1"/>
</dbReference>
<dbReference type="PANTHER" id="PTHR47677:SF1">
    <property type="entry name" value="CYTOCHROME C OXIDASE ASSEMBLY FACTOR 6"/>
    <property type="match status" value="1"/>
</dbReference>
<dbReference type="InterPro" id="IPR048281">
    <property type="entry name" value="COA6_fun"/>
</dbReference>
<dbReference type="EMBL" id="CP115612">
    <property type="protein sequence ID" value="WBW73728.1"/>
    <property type="molecule type" value="Genomic_DNA"/>
</dbReference>
<evidence type="ECO:0000313" key="5">
    <source>
        <dbReference type="EMBL" id="WBW73728.1"/>
    </source>
</evidence>
<dbReference type="GO" id="GO:0005758">
    <property type="term" value="C:mitochondrial intermembrane space"/>
    <property type="evidence" value="ECO:0007669"/>
    <property type="project" value="TreeGrafter"/>
</dbReference>
<evidence type="ECO:0000256" key="2">
    <source>
        <dbReference type="ARBA" id="ARBA00006425"/>
    </source>
</evidence>
<keyword evidence="4" id="KW-1015">Disulfide bond</keyword>